<evidence type="ECO:0000313" key="1">
    <source>
        <dbReference type="EMBL" id="ABG94701.1"/>
    </source>
</evidence>
<sequence>MDLASGDLFSVGRSPIGRTRFLYWMSSQIVGRPPYVLSRFFTVIQANTSAWATTSRSVRTFVNSMTCARRPVYIASRTVRAPNSVTTCRPGSLSHT</sequence>
<gene>
    <name evidence="1" type="ordered locus">RHA1_ro02896</name>
</gene>
<dbReference type="EMBL" id="CP000431">
    <property type="protein sequence ID" value="ABG94701.1"/>
    <property type="molecule type" value="Genomic_DNA"/>
</dbReference>
<dbReference type="AlphaFoldDB" id="Q0SCN5"/>
<proteinExistence type="predicted"/>
<evidence type="ECO:0000313" key="2">
    <source>
        <dbReference type="Proteomes" id="UP000008710"/>
    </source>
</evidence>
<organism evidence="1 2">
    <name type="scientific">Rhodococcus jostii (strain RHA1)</name>
    <dbReference type="NCBI Taxonomy" id="101510"/>
    <lineage>
        <taxon>Bacteria</taxon>
        <taxon>Bacillati</taxon>
        <taxon>Actinomycetota</taxon>
        <taxon>Actinomycetes</taxon>
        <taxon>Mycobacteriales</taxon>
        <taxon>Nocardiaceae</taxon>
        <taxon>Rhodococcus</taxon>
    </lineage>
</organism>
<protein>
    <submittedName>
        <fullName evidence="1">Uncharacterized protein</fullName>
    </submittedName>
</protein>
<dbReference type="KEGG" id="rha:RHA1_ro02896"/>
<name>Q0SCN5_RHOJR</name>
<dbReference type="Proteomes" id="UP000008710">
    <property type="component" value="Chromosome"/>
</dbReference>
<dbReference type="HOGENOM" id="CLU_2357827_0_0_11"/>
<accession>Q0SCN5</accession>
<reference evidence="2" key="1">
    <citation type="journal article" date="2006" name="Proc. Natl. Acad. Sci. U.S.A.">
        <title>The complete genome of Rhodococcus sp. RHA1 provides insights into a catabolic powerhouse.</title>
        <authorList>
            <person name="McLeod M.P."/>
            <person name="Warren R.L."/>
            <person name="Hsiao W.W.L."/>
            <person name="Araki N."/>
            <person name="Myhre M."/>
            <person name="Fernandes C."/>
            <person name="Miyazawa D."/>
            <person name="Wong W."/>
            <person name="Lillquist A.L."/>
            <person name="Wang D."/>
            <person name="Dosanjh M."/>
            <person name="Hara H."/>
            <person name="Petrescu A."/>
            <person name="Morin R.D."/>
            <person name="Yang G."/>
            <person name="Stott J.M."/>
            <person name="Schein J.E."/>
            <person name="Shin H."/>
            <person name="Smailus D."/>
            <person name="Siddiqui A.S."/>
            <person name="Marra M.A."/>
            <person name="Jones S.J.M."/>
            <person name="Holt R."/>
            <person name="Brinkman F.S.L."/>
            <person name="Miyauchi K."/>
            <person name="Fukuda M."/>
            <person name="Davies J.E."/>
            <person name="Mohn W.W."/>
            <person name="Eltis L.D."/>
        </authorList>
    </citation>
    <scope>NUCLEOTIDE SEQUENCE [LARGE SCALE GENOMIC DNA]</scope>
    <source>
        <strain evidence="2">RHA1</strain>
    </source>
</reference>